<evidence type="ECO:0000256" key="4">
    <source>
        <dbReference type="ARBA" id="ARBA00022475"/>
    </source>
</evidence>
<evidence type="ECO:0000313" key="15">
    <source>
        <dbReference type="Proteomes" id="UP000190367"/>
    </source>
</evidence>
<evidence type="ECO:0000256" key="11">
    <source>
        <dbReference type="ARBA" id="ARBA00025811"/>
    </source>
</evidence>
<comment type="subunit">
    <text evidence="11">Composed of 13 different subunits. Subunits NuoA, H, J, K, L, M, N constitute the membrane sector of the complex.</text>
</comment>
<keyword evidence="9 13" id="KW-0520">NAD</keyword>
<dbReference type="OrthoDB" id="9790848at2"/>
<evidence type="ECO:0000256" key="2">
    <source>
        <dbReference type="ARBA" id="ARBA00005698"/>
    </source>
</evidence>
<dbReference type="GO" id="GO:0005886">
    <property type="term" value="C:plasma membrane"/>
    <property type="evidence" value="ECO:0007669"/>
    <property type="project" value="UniProtKB-SubCell"/>
</dbReference>
<keyword evidence="5 13" id="KW-0812">Transmembrane</keyword>
<dbReference type="EMBL" id="FUWZ01000003">
    <property type="protein sequence ID" value="SKA32035.1"/>
    <property type="molecule type" value="Genomic_DNA"/>
</dbReference>
<keyword evidence="8 13" id="KW-1133">Transmembrane helix</keyword>
<keyword evidence="10 13" id="KW-0472">Membrane</keyword>
<feature type="transmembrane region" description="Helical" evidence="13">
    <location>
        <begin position="133"/>
        <end position="158"/>
    </location>
</feature>
<dbReference type="AlphaFoldDB" id="A0A1T4SUS5"/>
<dbReference type="STRING" id="634771.SAMN04488128_103574"/>
<evidence type="ECO:0000256" key="7">
    <source>
        <dbReference type="ARBA" id="ARBA00022967"/>
    </source>
</evidence>
<keyword evidence="7" id="KW-1278">Translocase</keyword>
<evidence type="ECO:0000313" key="14">
    <source>
        <dbReference type="EMBL" id="SKA32035.1"/>
    </source>
</evidence>
<comment type="function">
    <text evidence="13">NDH-1 shuttles electrons from NADH, via FMN and iron-sulfur (Fe-S) centers, to quinones in the respiratory chain. Couples the redox reaction to proton translocation (for every two electrons transferred, four hydrogen ions are translocated across the cytoplasmic membrane), and thus conserves the redox energy in a proton gradient.</text>
</comment>
<evidence type="ECO:0000256" key="10">
    <source>
        <dbReference type="ARBA" id="ARBA00023136"/>
    </source>
</evidence>
<evidence type="ECO:0000256" key="12">
    <source>
        <dbReference type="ARBA" id="ARBA00047712"/>
    </source>
</evidence>
<dbReference type="Pfam" id="PF00499">
    <property type="entry name" value="Oxidored_q3"/>
    <property type="match status" value="1"/>
</dbReference>
<dbReference type="RefSeq" id="WP_078670909.1">
    <property type="nucleotide sequence ID" value="NZ_FUWZ01000003.1"/>
</dbReference>
<accession>A0A1T4SUS5</accession>
<protein>
    <recommendedName>
        <fullName evidence="3 13">NADH-quinone oxidoreductase subunit J</fullName>
        <ecNumber evidence="13">7.1.1.-</ecNumber>
    </recommendedName>
</protein>
<comment type="catalytic activity">
    <reaction evidence="12 13">
        <text>a quinone + NADH + 5 H(+)(in) = a quinol + NAD(+) + 4 H(+)(out)</text>
        <dbReference type="Rhea" id="RHEA:57888"/>
        <dbReference type="ChEBI" id="CHEBI:15378"/>
        <dbReference type="ChEBI" id="CHEBI:24646"/>
        <dbReference type="ChEBI" id="CHEBI:57540"/>
        <dbReference type="ChEBI" id="CHEBI:57945"/>
        <dbReference type="ChEBI" id="CHEBI:132124"/>
    </reaction>
</comment>
<comment type="caution">
    <text evidence="13">Lacks conserved residue(s) required for the propagation of feature annotation.</text>
</comment>
<dbReference type="FunFam" id="1.20.120.1200:FF:000001">
    <property type="entry name" value="NADH-quinone oxidoreductase subunit J"/>
    <property type="match status" value="1"/>
</dbReference>
<proteinExistence type="inferred from homology"/>
<keyword evidence="4 13" id="KW-1003">Cell membrane</keyword>
<evidence type="ECO:0000256" key="5">
    <source>
        <dbReference type="ARBA" id="ARBA00022692"/>
    </source>
</evidence>
<feature type="transmembrane region" description="Helical" evidence="13">
    <location>
        <begin position="92"/>
        <end position="112"/>
    </location>
</feature>
<feature type="transmembrane region" description="Helical" evidence="13">
    <location>
        <begin position="53"/>
        <end position="72"/>
    </location>
</feature>
<reference evidence="15" key="1">
    <citation type="submission" date="2017-02" db="EMBL/GenBank/DDBJ databases">
        <authorList>
            <person name="Varghese N."/>
            <person name="Submissions S."/>
        </authorList>
    </citation>
    <scope>NUCLEOTIDE SEQUENCE [LARGE SCALE GENOMIC DNA]</scope>
    <source>
        <strain evidence="15">DSM 22224</strain>
    </source>
</reference>
<evidence type="ECO:0000256" key="1">
    <source>
        <dbReference type="ARBA" id="ARBA00004651"/>
    </source>
</evidence>
<dbReference type="NCBIfam" id="NF005162">
    <property type="entry name" value="PRK06638.1-1"/>
    <property type="match status" value="1"/>
</dbReference>
<feature type="transmembrane region" description="Helical" evidence="13">
    <location>
        <begin position="28"/>
        <end position="46"/>
    </location>
</feature>
<dbReference type="PANTHER" id="PTHR33269:SF17">
    <property type="entry name" value="NADH-UBIQUINONE OXIDOREDUCTASE CHAIN 6"/>
    <property type="match status" value="1"/>
</dbReference>
<evidence type="ECO:0000256" key="9">
    <source>
        <dbReference type="ARBA" id="ARBA00023027"/>
    </source>
</evidence>
<dbReference type="InterPro" id="IPR001457">
    <property type="entry name" value="NADH_UbQ/plastoQ_OxRdtase_su6"/>
</dbReference>
<keyword evidence="15" id="KW-1185">Reference proteome</keyword>
<dbReference type="InterPro" id="IPR042106">
    <property type="entry name" value="Nuo/plastoQ_OxRdtase_6_NuoJ"/>
</dbReference>
<keyword evidence="6 13" id="KW-0874">Quinone</keyword>
<organism evidence="14 15">
    <name type="scientific">Chitinophaga eiseniae</name>
    <dbReference type="NCBI Taxonomy" id="634771"/>
    <lineage>
        <taxon>Bacteria</taxon>
        <taxon>Pseudomonadati</taxon>
        <taxon>Bacteroidota</taxon>
        <taxon>Chitinophagia</taxon>
        <taxon>Chitinophagales</taxon>
        <taxon>Chitinophagaceae</taxon>
        <taxon>Chitinophaga</taxon>
    </lineage>
</organism>
<evidence type="ECO:0000256" key="8">
    <source>
        <dbReference type="ARBA" id="ARBA00022989"/>
    </source>
</evidence>
<dbReference type="Proteomes" id="UP000190367">
    <property type="component" value="Unassembled WGS sequence"/>
</dbReference>
<dbReference type="EC" id="7.1.1.-" evidence="13"/>
<name>A0A1T4SUS5_9BACT</name>
<dbReference type="Gene3D" id="1.20.120.1200">
    <property type="entry name" value="NADH-ubiquinone/plastoquinone oxidoreductase chain 6, subunit NuoJ"/>
    <property type="match status" value="1"/>
</dbReference>
<evidence type="ECO:0000256" key="3">
    <source>
        <dbReference type="ARBA" id="ARBA00019907"/>
    </source>
</evidence>
<comment type="subcellular location">
    <subcellularLocation>
        <location evidence="1 13">Cell membrane</location>
        <topology evidence="1 13">Multi-pass membrane protein</topology>
    </subcellularLocation>
</comment>
<gene>
    <name evidence="14" type="ORF">SAMN04488128_103574</name>
</gene>
<sequence>MDIAFIVAALIAVAATVRVVTCYNIMHALLYLVVSLLAVSVVLYTYGAPFMAVLEIIIYAGAIMVLIIFFVMMLNLGLETAEHEKAWLRPRIWIVPGLFCIVLLGELLYLILQNKQPAAGIQVVPPKQVGMALFGPYLIAVELTGILLMAGIVGAYHLGRQHKKTLHRFLENNLNT</sequence>
<evidence type="ECO:0000256" key="13">
    <source>
        <dbReference type="RuleBase" id="RU004429"/>
    </source>
</evidence>
<dbReference type="GO" id="GO:0048038">
    <property type="term" value="F:quinone binding"/>
    <property type="evidence" value="ECO:0007669"/>
    <property type="project" value="UniProtKB-UniRule"/>
</dbReference>
<dbReference type="PANTHER" id="PTHR33269">
    <property type="entry name" value="NADH-UBIQUINONE OXIDOREDUCTASE CHAIN 6"/>
    <property type="match status" value="1"/>
</dbReference>
<comment type="similarity">
    <text evidence="2 13">Belongs to the complex I subunit 6 family.</text>
</comment>
<dbReference type="GO" id="GO:0008137">
    <property type="term" value="F:NADH dehydrogenase (ubiquinone) activity"/>
    <property type="evidence" value="ECO:0007669"/>
    <property type="project" value="UniProtKB-UniRule"/>
</dbReference>
<evidence type="ECO:0000256" key="6">
    <source>
        <dbReference type="ARBA" id="ARBA00022719"/>
    </source>
</evidence>